<keyword evidence="14" id="KW-0456">Lyase</keyword>
<evidence type="ECO:0000256" key="18">
    <source>
        <dbReference type="PROSITE-ProRule" id="PRU00391"/>
    </source>
</evidence>
<evidence type="ECO:0000256" key="3">
    <source>
        <dbReference type="ARBA" id="ARBA00009409"/>
    </source>
</evidence>
<dbReference type="GO" id="GO:0006284">
    <property type="term" value="P:base-excision repair"/>
    <property type="evidence" value="ECO:0007669"/>
    <property type="project" value="InterPro"/>
</dbReference>
<dbReference type="RefSeq" id="WP_134749058.1">
    <property type="nucleotide sequence ID" value="NZ_MYFO02000001.1"/>
</dbReference>
<protein>
    <recommendedName>
        <fullName evidence="6">Formamidopyrimidine-DNA glycosylase</fullName>
        <ecNumber evidence="4">3.2.2.23</ecNumber>
        <ecNumber evidence="5">4.2.99.18</ecNumber>
    </recommendedName>
    <alternativeName>
        <fullName evidence="17">DNA-(apurinic or apyrimidinic site) lyase MutM</fullName>
    </alternativeName>
</protein>
<dbReference type="EC" id="3.2.2.23" evidence="4"/>
<sequence length="269" mass="29813">MPELPEMETYLHQLAPRIGGRTISDVLITREKSINVTPEQFAQAVAGARITALERRAKHLLFHLDSGPVLLLHLMLGGSIFYGTEAQKPQRTTQVVLRFGETALYFIGLRLGYLHLHTPEEAERLLAKLGPEPLSPQFTFERFQSVLAGRKANLKASLVDQTFLSGIGNCYSDEICFAAALLPARRLPDLHPEETSRLYASIGTVLREATRCGGYMDMPLYAGDTLTGGFDPLCRVYDREGEPCPRCGAPIVKDEISSKKSFYCSACQH</sequence>
<evidence type="ECO:0000256" key="11">
    <source>
        <dbReference type="ARBA" id="ARBA00022833"/>
    </source>
</evidence>
<gene>
    <name evidence="21" type="ORF">B5M42_01840</name>
</gene>
<comment type="similarity">
    <text evidence="3">Belongs to the FPG family.</text>
</comment>
<keyword evidence="22" id="KW-1185">Reference proteome</keyword>
<keyword evidence="7" id="KW-0479">Metal-binding</keyword>
<dbReference type="GO" id="GO:0140078">
    <property type="term" value="F:class I DNA-(apurinic or apyrimidinic site) endonuclease activity"/>
    <property type="evidence" value="ECO:0007669"/>
    <property type="project" value="UniProtKB-EC"/>
</dbReference>
<keyword evidence="21" id="KW-0255">Endonuclease</keyword>
<keyword evidence="12" id="KW-0238">DNA-binding</keyword>
<evidence type="ECO:0000313" key="22">
    <source>
        <dbReference type="Proteomes" id="UP000298246"/>
    </source>
</evidence>
<dbReference type="OrthoDB" id="9800855at2"/>
<evidence type="ECO:0000256" key="16">
    <source>
        <dbReference type="ARBA" id="ARBA00023295"/>
    </source>
</evidence>
<dbReference type="SMART" id="SM01232">
    <property type="entry name" value="H2TH"/>
    <property type="match status" value="1"/>
</dbReference>
<evidence type="ECO:0000259" key="20">
    <source>
        <dbReference type="PROSITE" id="PS51068"/>
    </source>
</evidence>
<keyword evidence="16" id="KW-0326">Glycosidase</keyword>
<dbReference type="InterPro" id="IPR010979">
    <property type="entry name" value="Ribosomal_uS13-like_H2TH"/>
</dbReference>
<evidence type="ECO:0000256" key="17">
    <source>
        <dbReference type="ARBA" id="ARBA00030638"/>
    </source>
</evidence>
<dbReference type="GO" id="GO:0008270">
    <property type="term" value="F:zinc ion binding"/>
    <property type="evidence" value="ECO:0007669"/>
    <property type="project" value="UniProtKB-KW"/>
</dbReference>
<evidence type="ECO:0000256" key="14">
    <source>
        <dbReference type="ARBA" id="ARBA00023239"/>
    </source>
</evidence>
<evidence type="ECO:0000259" key="19">
    <source>
        <dbReference type="PROSITE" id="PS51066"/>
    </source>
</evidence>
<dbReference type="InterPro" id="IPR000214">
    <property type="entry name" value="Znf_DNA_glyclase/AP_lyase"/>
</dbReference>
<dbReference type="PANTHER" id="PTHR22993">
    <property type="entry name" value="FORMAMIDOPYRIMIDINE-DNA GLYCOSYLASE"/>
    <property type="match status" value="1"/>
</dbReference>
<keyword evidence="10" id="KW-0378">Hydrolase</keyword>
<evidence type="ECO:0000256" key="8">
    <source>
        <dbReference type="ARBA" id="ARBA00022763"/>
    </source>
</evidence>
<keyword evidence="15" id="KW-0511">Multifunctional enzyme</keyword>
<proteinExistence type="inferred from homology"/>
<dbReference type="Gene3D" id="1.10.8.50">
    <property type="match status" value="1"/>
</dbReference>
<evidence type="ECO:0000256" key="2">
    <source>
        <dbReference type="ARBA" id="ARBA00001947"/>
    </source>
</evidence>
<dbReference type="InterPro" id="IPR035937">
    <property type="entry name" value="FPG_N"/>
</dbReference>
<dbReference type="AlphaFoldDB" id="A0A4Y8QAS9"/>
<dbReference type="InterPro" id="IPR010663">
    <property type="entry name" value="Znf_FPG/IleRS"/>
</dbReference>
<dbReference type="EMBL" id="MYFO01000001">
    <property type="protein sequence ID" value="TFE92003.1"/>
    <property type="molecule type" value="Genomic_DNA"/>
</dbReference>
<keyword evidence="13" id="KW-0234">DNA repair</keyword>
<feature type="domain" description="Formamidopyrimidine-DNA glycosylase catalytic" evidence="20">
    <location>
        <begin position="2"/>
        <end position="100"/>
    </location>
</feature>
<comment type="catalytic activity">
    <reaction evidence="1">
        <text>Hydrolysis of DNA containing ring-opened 7-methylguanine residues, releasing 2,6-diamino-4-hydroxy-5-(N-methyl)formamidopyrimidine.</text>
        <dbReference type="EC" id="3.2.2.23"/>
    </reaction>
</comment>
<dbReference type="Pfam" id="PF01149">
    <property type="entry name" value="Fapy_DNA_glyco"/>
    <property type="match status" value="1"/>
</dbReference>
<dbReference type="InterPro" id="IPR015886">
    <property type="entry name" value="H2TH_FPG"/>
</dbReference>
<comment type="caution">
    <text evidence="21">The sequence shown here is derived from an EMBL/GenBank/DDBJ whole genome shotgun (WGS) entry which is preliminary data.</text>
</comment>
<evidence type="ECO:0000256" key="7">
    <source>
        <dbReference type="ARBA" id="ARBA00022723"/>
    </source>
</evidence>
<dbReference type="Pfam" id="PF06831">
    <property type="entry name" value="H2TH"/>
    <property type="match status" value="1"/>
</dbReference>
<dbReference type="SUPFAM" id="SSF81624">
    <property type="entry name" value="N-terminal domain of MutM-like DNA repair proteins"/>
    <property type="match status" value="1"/>
</dbReference>
<dbReference type="EC" id="4.2.99.18" evidence="5"/>
<keyword evidence="8" id="KW-0227">DNA damage</keyword>
<evidence type="ECO:0000256" key="12">
    <source>
        <dbReference type="ARBA" id="ARBA00023125"/>
    </source>
</evidence>
<evidence type="ECO:0000256" key="5">
    <source>
        <dbReference type="ARBA" id="ARBA00012720"/>
    </source>
</evidence>
<keyword evidence="11" id="KW-0862">Zinc</keyword>
<evidence type="ECO:0000256" key="15">
    <source>
        <dbReference type="ARBA" id="ARBA00023268"/>
    </source>
</evidence>
<evidence type="ECO:0000256" key="4">
    <source>
        <dbReference type="ARBA" id="ARBA00012024"/>
    </source>
</evidence>
<dbReference type="Pfam" id="PF06827">
    <property type="entry name" value="zf-FPG_IleRS"/>
    <property type="match status" value="1"/>
</dbReference>
<dbReference type="Gene3D" id="3.20.190.10">
    <property type="entry name" value="MutM-like, N-terminal"/>
    <property type="match status" value="1"/>
</dbReference>
<dbReference type="PROSITE" id="PS51066">
    <property type="entry name" value="ZF_FPG_2"/>
    <property type="match status" value="1"/>
</dbReference>
<dbReference type="GO" id="GO:0003684">
    <property type="term" value="F:damaged DNA binding"/>
    <property type="evidence" value="ECO:0007669"/>
    <property type="project" value="InterPro"/>
</dbReference>
<dbReference type="GO" id="GO:0034039">
    <property type="term" value="F:8-oxo-7,8-dihydroguanine DNA N-glycosylase activity"/>
    <property type="evidence" value="ECO:0007669"/>
    <property type="project" value="TreeGrafter"/>
</dbReference>
<dbReference type="PROSITE" id="PS51068">
    <property type="entry name" value="FPG_CAT"/>
    <property type="match status" value="1"/>
</dbReference>
<evidence type="ECO:0000313" key="21">
    <source>
        <dbReference type="EMBL" id="TFE92003.1"/>
    </source>
</evidence>
<dbReference type="SMART" id="SM00898">
    <property type="entry name" value="Fapy_DNA_glyco"/>
    <property type="match status" value="1"/>
</dbReference>
<dbReference type="SUPFAM" id="SSF57716">
    <property type="entry name" value="Glucocorticoid receptor-like (DNA-binding domain)"/>
    <property type="match status" value="1"/>
</dbReference>
<evidence type="ECO:0000256" key="6">
    <source>
        <dbReference type="ARBA" id="ARBA00016240"/>
    </source>
</evidence>
<dbReference type="SUPFAM" id="SSF46946">
    <property type="entry name" value="S13-like H2TH domain"/>
    <property type="match status" value="1"/>
</dbReference>
<evidence type="ECO:0000256" key="13">
    <source>
        <dbReference type="ARBA" id="ARBA00023204"/>
    </source>
</evidence>
<reference evidence="21 22" key="1">
    <citation type="submission" date="2017-03" db="EMBL/GenBank/DDBJ databases">
        <title>Isolation of Levoglucosan Utilizing Bacteria.</title>
        <authorList>
            <person name="Arya A.S."/>
        </authorList>
    </citation>
    <scope>NUCLEOTIDE SEQUENCE [LARGE SCALE GENOMIC DNA]</scope>
    <source>
        <strain evidence="21 22">MEC069</strain>
    </source>
</reference>
<evidence type="ECO:0000256" key="1">
    <source>
        <dbReference type="ARBA" id="ARBA00001668"/>
    </source>
</evidence>
<comment type="cofactor">
    <cofactor evidence="2">
        <name>Zn(2+)</name>
        <dbReference type="ChEBI" id="CHEBI:29105"/>
    </cofactor>
</comment>
<accession>A0A4Y8QAS9</accession>
<evidence type="ECO:0000256" key="9">
    <source>
        <dbReference type="ARBA" id="ARBA00022771"/>
    </source>
</evidence>
<dbReference type="PANTHER" id="PTHR22993:SF9">
    <property type="entry name" value="FORMAMIDOPYRIMIDINE-DNA GLYCOSYLASE"/>
    <property type="match status" value="1"/>
</dbReference>
<evidence type="ECO:0000256" key="10">
    <source>
        <dbReference type="ARBA" id="ARBA00022801"/>
    </source>
</evidence>
<name>A0A4Y8QAS9_9BACL</name>
<organism evidence="21 22">
    <name type="scientific">Paenibacillus athensensis</name>
    <dbReference type="NCBI Taxonomy" id="1967502"/>
    <lineage>
        <taxon>Bacteria</taxon>
        <taxon>Bacillati</taxon>
        <taxon>Bacillota</taxon>
        <taxon>Bacilli</taxon>
        <taxon>Bacillales</taxon>
        <taxon>Paenibacillaceae</taxon>
        <taxon>Paenibacillus</taxon>
    </lineage>
</organism>
<feature type="domain" description="FPG-type" evidence="19">
    <location>
        <begin position="235"/>
        <end position="269"/>
    </location>
</feature>
<dbReference type="Proteomes" id="UP000298246">
    <property type="component" value="Unassembled WGS sequence"/>
</dbReference>
<dbReference type="InterPro" id="IPR012319">
    <property type="entry name" value="FPG_cat"/>
</dbReference>
<keyword evidence="9 18" id="KW-0863">Zinc-finger</keyword>
<keyword evidence="21" id="KW-0540">Nuclease</keyword>